<evidence type="ECO:0000313" key="2">
    <source>
        <dbReference type="EMBL" id="PSR31566.1"/>
    </source>
</evidence>
<dbReference type="EMBL" id="PXYT01000002">
    <property type="protein sequence ID" value="PSR31566.1"/>
    <property type="molecule type" value="Genomic_DNA"/>
</dbReference>
<dbReference type="PANTHER" id="PTHR33169">
    <property type="entry name" value="PADR-FAMILY TRANSCRIPTIONAL REGULATOR"/>
    <property type="match status" value="1"/>
</dbReference>
<dbReference type="InterPro" id="IPR036388">
    <property type="entry name" value="WH-like_DNA-bd_sf"/>
</dbReference>
<dbReference type="Pfam" id="PF03551">
    <property type="entry name" value="PadR"/>
    <property type="match status" value="1"/>
</dbReference>
<evidence type="ECO:0000259" key="1">
    <source>
        <dbReference type="Pfam" id="PF03551"/>
    </source>
</evidence>
<dbReference type="InterPro" id="IPR052509">
    <property type="entry name" value="Metal_resp_DNA-bind_regulator"/>
</dbReference>
<sequence length="118" mass="13836">MEPTRRYQTGKHLEAFILLFIYQQPMHGGAILKRLQDELPPVWSIDSGGVYRLLRDLESQGALTSSWVTEEQGAPKRYYHITQKGIECLKERADEIRVRRQSLDLFLSWWEQNNATDD</sequence>
<dbReference type="PANTHER" id="PTHR33169:SF14">
    <property type="entry name" value="TRANSCRIPTIONAL REGULATOR RV3488"/>
    <property type="match status" value="1"/>
</dbReference>
<gene>
    <name evidence="2" type="ORF">C7B43_01670</name>
</gene>
<feature type="domain" description="Transcription regulator PadR N-terminal" evidence="1">
    <location>
        <begin position="17"/>
        <end position="90"/>
    </location>
</feature>
<reference evidence="2 3" key="1">
    <citation type="journal article" date="2014" name="BMC Genomics">
        <title>Comparison of environmental and isolate Sulfobacillus genomes reveals diverse carbon, sulfur, nitrogen, and hydrogen metabolisms.</title>
        <authorList>
            <person name="Justice N.B."/>
            <person name="Norman A."/>
            <person name="Brown C.T."/>
            <person name="Singh A."/>
            <person name="Thomas B.C."/>
            <person name="Banfield J.F."/>
        </authorList>
    </citation>
    <scope>NUCLEOTIDE SEQUENCE [LARGE SCALE GENOMIC DNA]</scope>
    <source>
        <strain evidence="2">AMDSBA1</strain>
    </source>
</reference>
<evidence type="ECO:0000313" key="3">
    <source>
        <dbReference type="Proteomes" id="UP000242699"/>
    </source>
</evidence>
<comment type="caution">
    <text evidence="2">The sequence shown here is derived from an EMBL/GenBank/DDBJ whole genome shotgun (WGS) entry which is preliminary data.</text>
</comment>
<name>A0A2T2XAU0_9FIRM</name>
<dbReference type="Proteomes" id="UP000242699">
    <property type="component" value="Unassembled WGS sequence"/>
</dbReference>
<proteinExistence type="predicted"/>
<dbReference type="InterPro" id="IPR036390">
    <property type="entry name" value="WH_DNA-bd_sf"/>
</dbReference>
<dbReference type="InterPro" id="IPR005149">
    <property type="entry name" value="Tscrpt_reg_PadR_N"/>
</dbReference>
<organism evidence="2 3">
    <name type="scientific">Sulfobacillus benefaciens</name>
    <dbReference type="NCBI Taxonomy" id="453960"/>
    <lineage>
        <taxon>Bacteria</taxon>
        <taxon>Bacillati</taxon>
        <taxon>Bacillota</taxon>
        <taxon>Clostridia</taxon>
        <taxon>Eubacteriales</taxon>
        <taxon>Clostridiales Family XVII. Incertae Sedis</taxon>
        <taxon>Sulfobacillus</taxon>
    </lineage>
</organism>
<accession>A0A2T2XAU0</accession>
<dbReference type="SUPFAM" id="SSF46785">
    <property type="entry name" value="Winged helix' DNA-binding domain"/>
    <property type="match status" value="1"/>
</dbReference>
<dbReference type="AlphaFoldDB" id="A0A2T2XAU0"/>
<protein>
    <submittedName>
        <fullName evidence="2">PadR family transcriptional regulator</fullName>
    </submittedName>
</protein>
<dbReference type="Gene3D" id="1.10.10.10">
    <property type="entry name" value="Winged helix-like DNA-binding domain superfamily/Winged helix DNA-binding domain"/>
    <property type="match status" value="1"/>
</dbReference>